<evidence type="ECO:0000256" key="1">
    <source>
        <dbReference type="SAM" id="MobiDB-lite"/>
    </source>
</evidence>
<gene>
    <name evidence="2" type="ORF">GCM10011594_40400</name>
</gene>
<feature type="compositionally biased region" description="Basic and acidic residues" evidence="1">
    <location>
        <begin position="241"/>
        <end position="260"/>
    </location>
</feature>
<evidence type="ECO:0008006" key="4">
    <source>
        <dbReference type="Google" id="ProtNLM"/>
    </source>
</evidence>
<reference evidence="2" key="1">
    <citation type="journal article" date="2014" name="Int. J. Syst. Evol. Microbiol.">
        <title>Complete genome sequence of Corynebacterium casei LMG S-19264T (=DSM 44701T), isolated from a smear-ripened cheese.</title>
        <authorList>
            <consortium name="US DOE Joint Genome Institute (JGI-PGF)"/>
            <person name="Walter F."/>
            <person name="Albersmeier A."/>
            <person name="Kalinowski J."/>
            <person name="Ruckert C."/>
        </authorList>
    </citation>
    <scope>NUCLEOTIDE SEQUENCE</scope>
    <source>
        <strain evidence="2">CGMCC 4.7308</strain>
    </source>
</reference>
<sequence length="260" mass="27388">MSVSEVTVVDLSDEEMAEFARRRGIDVSGGLVLLSPGVGDGTAVRDLLAAYNAAAHHGGQRLGRQVLEAVAAAVSSVQVGTEQYRRVLEAIEPPGPVIGMGAYKQARRLADVWASFAAEFPLLTSAQVAAQSGSTAKNAGSTASRWASRGEVFAVPAGDGSHRYPAFQFDQAGRPRPVIADVIRVLEGVRDRRALALWFVSNNGWLDGARPVDLLADQPAAVIEAAQQLAQELTGGPDPLDGEHLDADPDTGSRREQQAG</sequence>
<organism evidence="2 3">
    <name type="scientific">Nakamurella endophytica</name>
    <dbReference type="NCBI Taxonomy" id="1748367"/>
    <lineage>
        <taxon>Bacteria</taxon>
        <taxon>Bacillati</taxon>
        <taxon>Actinomycetota</taxon>
        <taxon>Actinomycetes</taxon>
        <taxon>Nakamurellales</taxon>
        <taxon>Nakamurellaceae</taxon>
        <taxon>Nakamurella</taxon>
    </lineage>
</organism>
<accession>A0A917WMZ9</accession>
<dbReference type="Proteomes" id="UP000655208">
    <property type="component" value="Unassembled WGS sequence"/>
</dbReference>
<comment type="caution">
    <text evidence="2">The sequence shown here is derived from an EMBL/GenBank/DDBJ whole genome shotgun (WGS) entry which is preliminary data.</text>
</comment>
<name>A0A917WMZ9_9ACTN</name>
<proteinExistence type="predicted"/>
<dbReference type="RefSeq" id="WP_188944667.1">
    <property type="nucleotide sequence ID" value="NZ_BMNA01000015.1"/>
</dbReference>
<feature type="region of interest" description="Disordered" evidence="1">
    <location>
        <begin position="230"/>
        <end position="260"/>
    </location>
</feature>
<dbReference type="EMBL" id="BMNA01000015">
    <property type="protein sequence ID" value="GGM16268.1"/>
    <property type="molecule type" value="Genomic_DNA"/>
</dbReference>
<evidence type="ECO:0000313" key="2">
    <source>
        <dbReference type="EMBL" id="GGM16268.1"/>
    </source>
</evidence>
<protein>
    <recommendedName>
        <fullName evidence="4">DUF2384 domain-containing protein</fullName>
    </recommendedName>
</protein>
<dbReference type="AlphaFoldDB" id="A0A917WMZ9"/>
<evidence type="ECO:0000313" key="3">
    <source>
        <dbReference type="Proteomes" id="UP000655208"/>
    </source>
</evidence>
<reference evidence="2" key="2">
    <citation type="submission" date="2020-09" db="EMBL/GenBank/DDBJ databases">
        <authorList>
            <person name="Sun Q."/>
            <person name="Zhou Y."/>
        </authorList>
    </citation>
    <scope>NUCLEOTIDE SEQUENCE</scope>
    <source>
        <strain evidence="2">CGMCC 4.7308</strain>
    </source>
</reference>
<keyword evidence="3" id="KW-1185">Reference proteome</keyword>